<dbReference type="RefSeq" id="WP_173758688.1">
    <property type="nucleotide sequence ID" value="NZ_CAXSKA010000001.1"/>
</dbReference>
<comment type="caution">
    <text evidence="1">The sequence shown here is derived from an EMBL/GenBank/DDBJ whole genome shotgun (WGS) entry which is preliminary data.</text>
</comment>
<dbReference type="Proteomes" id="UP001200089">
    <property type="component" value="Unassembled WGS sequence"/>
</dbReference>
<protein>
    <recommendedName>
        <fullName evidence="3">WG repeat-containing protein</fullName>
    </recommendedName>
</protein>
<evidence type="ECO:0000313" key="1">
    <source>
        <dbReference type="EMBL" id="MCG5034817.1"/>
    </source>
</evidence>
<evidence type="ECO:0000313" key="2">
    <source>
        <dbReference type="Proteomes" id="UP001200089"/>
    </source>
</evidence>
<proteinExistence type="predicted"/>
<sequence>MHGKVITIPEGHGFVMIDGRYYFGKTGAAYKADISSCGKHGAFVRKIGNNYYGFDYLGHMVTGLRGGKTSTYGVPQVYYFNSKGVYDKIRTAKYRKVLYSSWSTVKKIRV</sequence>
<dbReference type="EMBL" id="JAKNDE010000021">
    <property type="protein sequence ID" value="MCG5034817.1"/>
    <property type="molecule type" value="Genomic_DNA"/>
</dbReference>
<name>A0AAW5CJV9_9FIRM</name>
<dbReference type="SUPFAM" id="SSF69360">
    <property type="entry name" value="Cell wall binding repeat"/>
    <property type="match status" value="1"/>
</dbReference>
<accession>A0AAW5CJV9</accession>
<evidence type="ECO:0008006" key="3">
    <source>
        <dbReference type="Google" id="ProtNLM"/>
    </source>
</evidence>
<dbReference type="Gene3D" id="2.10.270.10">
    <property type="entry name" value="Cholin Binding"/>
    <property type="match status" value="1"/>
</dbReference>
<reference evidence="1" key="1">
    <citation type="submission" date="2022-01" db="EMBL/GenBank/DDBJ databases">
        <title>Collection of gut derived symbiotic bacterial strains cultured from healthy donors.</title>
        <authorList>
            <person name="Lin H."/>
            <person name="Kohout C."/>
            <person name="Waligurski E."/>
            <person name="Pamer E.G."/>
        </authorList>
    </citation>
    <scope>NUCLEOTIDE SEQUENCE</scope>
    <source>
        <strain evidence="1">DFI.1.11</strain>
    </source>
</reference>
<organism evidence="1 2">
    <name type="scientific">Blautia massiliensis</name>
    <name type="common">ex Durand et al. 2017</name>
    <dbReference type="NCBI Taxonomy" id="1737424"/>
    <lineage>
        <taxon>Bacteria</taxon>
        <taxon>Bacillati</taxon>
        <taxon>Bacillota</taxon>
        <taxon>Clostridia</taxon>
        <taxon>Lachnospirales</taxon>
        <taxon>Lachnospiraceae</taxon>
        <taxon>Blautia</taxon>
    </lineage>
</organism>
<gene>
    <name evidence="1" type="ORF">L0P48_14575</name>
</gene>
<dbReference type="AlphaFoldDB" id="A0AAW5CJV9"/>